<accession>A0AA40AGL6</accession>
<dbReference type="InterPro" id="IPR011333">
    <property type="entry name" value="SKP1/BTB/POZ_sf"/>
</dbReference>
<dbReference type="InterPro" id="IPR000210">
    <property type="entry name" value="BTB/POZ_dom"/>
</dbReference>
<dbReference type="AlphaFoldDB" id="A0AA40AGL6"/>
<evidence type="ECO:0000256" key="1">
    <source>
        <dbReference type="SAM" id="MobiDB-lite"/>
    </source>
</evidence>
<evidence type="ECO:0000259" key="2">
    <source>
        <dbReference type="PROSITE" id="PS50097"/>
    </source>
</evidence>
<evidence type="ECO:0000313" key="3">
    <source>
        <dbReference type="EMBL" id="KAK0715480.1"/>
    </source>
</evidence>
<comment type="caution">
    <text evidence="3">The sequence shown here is derived from an EMBL/GenBank/DDBJ whole genome shotgun (WGS) entry which is preliminary data.</text>
</comment>
<keyword evidence="4" id="KW-1185">Reference proteome</keyword>
<protein>
    <recommendedName>
        <fullName evidence="2">BTB domain-containing protein</fullName>
    </recommendedName>
</protein>
<gene>
    <name evidence="3" type="ORF">B0H67DRAFT_537892</name>
</gene>
<sequence>MATADGKLDYESLMTSKPFKLVVGPDKKEFYMHSSLLSQQSEPLNVLVNGHMKEAAQQEVEWSDVDVGTFVRFCQWAYSGNYTDPHPVVIPDESTDGQTVTIQVDDQSIIEPFPTMAKSKKKGKKITTEPPGPFSLPEPNTSSEDYSGIMLCHAGLYVLGDRYNIALLRQLASYKLHVTLQHFVMHPVRLDAIPKLVNYVWNNTMSKDKLRKLVSTYCACIAEDLMKHFPTEFESLVEDIPEFASGLMANIMPRLA</sequence>
<organism evidence="3 4">
    <name type="scientific">Lasiosphaeris hirsuta</name>
    <dbReference type="NCBI Taxonomy" id="260670"/>
    <lineage>
        <taxon>Eukaryota</taxon>
        <taxon>Fungi</taxon>
        <taxon>Dikarya</taxon>
        <taxon>Ascomycota</taxon>
        <taxon>Pezizomycotina</taxon>
        <taxon>Sordariomycetes</taxon>
        <taxon>Sordariomycetidae</taxon>
        <taxon>Sordariales</taxon>
        <taxon>Lasiosphaeriaceae</taxon>
        <taxon>Lasiosphaeris</taxon>
    </lineage>
</organism>
<proteinExistence type="predicted"/>
<reference evidence="3" key="1">
    <citation type="submission" date="2023-06" db="EMBL/GenBank/DDBJ databases">
        <title>Genome-scale phylogeny and comparative genomics of the fungal order Sordariales.</title>
        <authorList>
            <consortium name="Lawrence Berkeley National Laboratory"/>
            <person name="Hensen N."/>
            <person name="Bonometti L."/>
            <person name="Westerberg I."/>
            <person name="Brannstrom I.O."/>
            <person name="Guillou S."/>
            <person name="Cros-Aarteil S."/>
            <person name="Calhoun S."/>
            <person name="Haridas S."/>
            <person name="Kuo A."/>
            <person name="Mondo S."/>
            <person name="Pangilinan J."/>
            <person name="Riley R."/>
            <person name="Labutti K."/>
            <person name="Andreopoulos B."/>
            <person name="Lipzen A."/>
            <person name="Chen C."/>
            <person name="Yanf M."/>
            <person name="Daum C."/>
            <person name="Ng V."/>
            <person name="Clum A."/>
            <person name="Steindorff A."/>
            <person name="Ohm R."/>
            <person name="Martin F."/>
            <person name="Silar P."/>
            <person name="Natvig D."/>
            <person name="Lalanne C."/>
            <person name="Gautier V."/>
            <person name="Ament-Velasquez S.L."/>
            <person name="Kruys A."/>
            <person name="Hutchinson M.I."/>
            <person name="Powell A.J."/>
            <person name="Barry K."/>
            <person name="Miller A.N."/>
            <person name="Grigoriev I.V."/>
            <person name="Debuchy R."/>
            <person name="Gladieux P."/>
            <person name="Thoren M.H."/>
            <person name="Johannesson H."/>
        </authorList>
    </citation>
    <scope>NUCLEOTIDE SEQUENCE</scope>
    <source>
        <strain evidence="3">SMH4607-1</strain>
    </source>
</reference>
<dbReference type="PANTHER" id="PTHR47843:SF2">
    <property type="entry name" value="BTB DOMAIN-CONTAINING PROTEIN"/>
    <property type="match status" value="1"/>
</dbReference>
<feature type="region of interest" description="Disordered" evidence="1">
    <location>
        <begin position="120"/>
        <end position="140"/>
    </location>
</feature>
<dbReference type="PROSITE" id="PS50097">
    <property type="entry name" value="BTB"/>
    <property type="match status" value="1"/>
</dbReference>
<dbReference type="Gene3D" id="3.30.710.10">
    <property type="entry name" value="Potassium Channel Kv1.1, Chain A"/>
    <property type="match status" value="1"/>
</dbReference>
<dbReference type="EMBL" id="JAUKUA010000004">
    <property type="protein sequence ID" value="KAK0715480.1"/>
    <property type="molecule type" value="Genomic_DNA"/>
</dbReference>
<dbReference type="PANTHER" id="PTHR47843">
    <property type="entry name" value="BTB DOMAIN-CONTAINING PROTEIN-RELATED"/>
    <property type="match status" value="1"/>
</dbReference>
<dbReference type="Proteomes" id="UP001172102">
    <property type="component" value="Unassembled WGS sequence"/>
</dbReference>
<evidence type="ECO:0000313" key="4">
    <source>
        <dbReference type="Proteomes" id="UP001172102"/>
    </source>
</evidence>
<dbReference type="Pfam" id="PF00651">
    <property type="entry name" value="BTB"/>
    <property type="match status" value="1"/>
</dbReference>
<dbReference type="SUPFAM" id="SSF54695">
    <property type="entry name" value="POZ domain"/>
    <property type="match status" value="1"/>
</dbReference>
<feature type="domain" description="BTB" evidence="2">
    <location>
        <begin position="17"/>
        <end position="86"/>
    </location>
</feature>
<name>A0AA40AGL6_9PEZI</name>